<evidence type="ECO:0000313" key="1">
    <source>
        <dbReference type="EMBL" id="OYR20913.1"/>
    </source>
</evidence>
<keyword evidence="2" id="KW-1185">Reference proteome</keyword>
<protein>
    <submittedName>
        <fullName evidence="1">Uncharacterized protein</fullName>
    </submittedName>
</protein>
<proteinExistence type="predicted"/>
<evidence type="ECO:0000313" key="2">
    <source>
        <dbReference type="Proteomes" id="UP000215590"/>
    </source>
</evidence>
<reference evidence="1 2" key="1">
    <citation type="submission" date="2017-07" db="EMBL/GenBank/DDBJ databases">
        <title>Phylogenetic study on the rhizospheric bacterium Ochrobactrum sp. A44.</title>
        <authorList>
            <person name="Krzyzanowska D.M."/>
            <person name="Ossowicki A."/>
            <person name="Rajewska M."/>
            <person name="Maciag T."/>
            <person name="Kaczynski Z."/>
            <person name="Czerwicka M."/>
            <person name="Jafra S."/>
        </authorList>
    </citation>
    <scope>NUCLEOTIDE SEQUENCE [LARGE SCALE GENOMIC DNA]</scope>
    <source>
        <strain evidence="1 2">DSM 7216</strain>
    </source>
</reference>
<name>A0A256G1D7_9HYPH</name>
<comment type="caution">
    <text evidence="1">The sequence shown here is derived from an EMBL/GenBank/DDBJ whole genome shotgun (WGS) entry which is preliminary data.</text>
</comment>
<accession>A0A256G1D7</accession>
<sequence length="45" mass="4928">MIITSQHIQIVSDNKIGRSVSQAQPSYGGTIDGELVAILEWTNKQ</sequence>
<organism evidence="1 2">
    <name type="scientific">Brucella thiophenivorans</name>
    <dbReference type="NCBI Taxonomy" id="571255"/>
    <lineage>
        <taxon>Bacteria</taxon>
        <taxon>Pseudomonadati</taxon>
        <taxon>Pseudomonadota</taxon>
        <taxon>Alphaproteobacteria</taxon>
        <taxon>Hyphomicrobiales</taxon>
        <taxon>Brucellaceae</taxon>
        <taxon>Brucella/Ochrobactrum group</taxon>
        <taxon>Brucella</taxon>
    </lineage>
</organism>
<dbReference type="Proteomes" id="UP000215590">
    <property type="component" value="Unassembled WGS sequence"/>
</dbReference>
<dbReference type="EMBL" id="NNRJ01000013">
    <property type="protein sequence ID" value="OYR20913.1"/>
    <property type="molecule type" value="Genomic_DNA"/>
</dbReference>
<gene>
    <name evidence="1" type="ORF">CEV31_0882</name>
</gene>
<dbReference type="AlphaFoldDB" id="A0A256G1D7"/>